<organism evidence="6 7">
    <name type="scientific">Crocodylus porosus</name>
    <name type="common">Saltwater crocodile</name>
    <name type="synonym">Estuarine crocodile</name>
    <dbReference type="NCBI Taxonomy" id="8502"/>
    <lineage>
        <taxon>Eukaryota</taxon>
        <taxon>Metazoa</taxon>
        <taxon>Chordata</taxon>
        <taxon>Craniata</taxon>
        <taxon>Vertebrata</taxon>
        <taxon>Euteleostomi</taxon>
        <taxon>Archelosauria</taxon>
        <taxon>Archosauria</taxon>
        <taxon>Crocodylia</taxon>
        <taxon>Longirostres</taxon>
        <taxon>Crocodylidae</taxon>
        <taxon>Crocodylus</taxon>
    </lineage>
</organism>
<dbReference type="Ensembl" id="ENSCPRT00005028278.1">
    <property type="protein sequence ID" value="ENSCPRP00005024221.1"/>
    <property type="gene ID" value="ENSCPRG00005016820.1"/>
</dbReference>
<dbReference type="InterPro" id="IPR057971">
    <property type="entry name" value="PKHA4-7_TBCA"/>
</dbReference>
<accession>A0A7M4FIH4</accession>
<dbReference type="SMART" id="SM00233">
    <property type="entry name" value="PH"/>
    <property type="match status" value="1"/>
</dbReference>
<reference evidence="6" key="2">
    <citation type="submission" date="2025-09" db="UniProtKB">
        <authorList>
            <consortium name="Ensembl"/>
        </authorList>
    </citation>
    <scope>IDENTIFICATION</scope>
</reference>
<evidence type="ECO:0000256" key="2">
    <source>
        <dbReference type="ARBA" id="ARBA00022490"/>
    </source>
</evidence>
<dbReference type="OMA" id="WRGMMTG"/>
<dbReference type="GO" id="GO:0043325">
    <property type="term" value="F:phosphatidylinositol-3,4-bisphosphate binding"/>
    <property type="evidence" value="ECO:0007669"/>
    <property type="project" value="Ensembl"/>
</dbReference>
<sequence length="596" mass="65518">MSDGERPRSGLSQASSVLTISSVTLGAKPIRSVRRVHTFGKRGNSIKRDPNSPVVIRGWLYKQDSSGLKLWKRRWFVLSNYCLFYYRDSREEMVLGSIPLPSYEIRILPKEAKNRRFTFKAEHPGMRTYYFSADTQEDMNGWVRAMSQSAAAESDSSQAPSETKSPSGEPHRPPPLQRPPSPALPPSVPPPYTPAWDPQHPPTVPSPFLSAHASRSYSLPPTPVELSKAPGAPPDPSTPPQTRRRAQAAPLAVSCEELPLLTHPWHSRALVRPHTPVGRVDIAPGSKTLGEPQAGGGTRGRSTLGRPQTPSERYDILPYEDPYARPLGRYPRSPHPTRVRPGTPAEELQGDMGTLGLSLGRPHRGRVMWGAWGGLGGQGLKCCAVEDWSGGLDPFQERLEKALEVTRHQLEDFKGHDLATEKIWYQQRQLQDELVQVRAQLNDLALVSVCVCWEGRLGMFHPRDGCQLYPSTLCLQEQKAAQQELWMIEDILAGLKAHGPPCPMPDTRRCPGARALPRGLQGHCAVGDRSWVGEGAMLHSGVGGRLGTKGDADTGWSCLQGSPQPPPRSWSIGSGHLPAPSPSQGWKVPEIPKSYC</sequence>
<evidence type="ECO:0000256" key="4">
    <source>
        <dbReference type="SAM" id="MobiDB-lite"/>
    </source>
</evidence>
<dbReference type="CDD" id="cd13248">
    <property type="entry name" value="PH_PEPP1_2_3"/>
    <property type="match status" value="1"/>
</dbReference>
<gene>
    <name evidence="6" type="primary">PLEKHA4</name>
</gene>
<evidence type="ECO:0000256" key="3">
    <source>
        <dbReference type="ARBA" id="ARBA00022553"/>
    </source>
</evidence>
<dbReference type="InterPro" id="IPR011993">
    <property type="entry name" value="PH-like_dom_sf"/>
</dbReference>
<feature type="region of interest" description="Disordered" evidence="4">
    <location>
        <begin position="276"/>
        <end position="351"/>
    </location>
</feature>
<feature type="region of interest" description="Disordered" evidence="4">
    <location>
        <begin position="147"/>
        <end position="250"/>
    </location>
</feature>
<reference evidence="6" key="1">
    <citation type="submission" date="2025-08" db="UniProtKB">
        <authorList>
            <consortium name="Ensembl"/>
        </authorList>
    </citation>
    <scope>IDENTIFICATION</scope>
</reference>
<dbReference type="Pfam" id="PF00169">
    <property type="entry name" value="PH"/>
    <property type="match status" value="1"/>
</dbReference>
<dbReference type="PROSITE" id="PS50003">
    <property type="entry name" value="PH_DOMAIN"/>
    <property type="match status" value="1"/>
</dbReference>
<dbReference type="SUPFAM" id="SSF50729">
    <property type="entry name" value="PH domain-like"/>
    <property type="match status" value="1"/>
</dbReference>
<dbReference type="Pfam" id="PF25541">
    <property type="entry name" value="TBCA_PH"/>
    <property type="match status" value="1"/>
</dbReference>
<dbReference type="Proteomes" id="UP000594220">
    <property type="component" value="Unplaced"/>
</dbReference>
<dbReference type="GO" id="GO:0032266">
    <property type="term" value="F:phosphatidylinositol-3-phosphate binding"/>
    <property type="evidence" value="ECO:0007669"/>
    <property type="project" value="Ensembl"/>
</dbReference>
<dbReference type="GO" id="GO:2000096">
    <property type="term" value="P:positive regulation of Wnt signaling pathway, planar cell polarity pathway"/>
    <property type="evidence" value="ECO:0007669"/>
    <property type="project" value="Ensembl"/>
</dbReference>
<comment type="subcellular location">
    <subcellularLocation>
        <location evidence="1">Cytoplasm</location>
    </subcellularLocation>
</comment>
<name>A0A7M4FIH4_CROPO</name>
<evidence type="ECO:0000259" key="5">
    <source>
        <dbReference type="PROSITE" id="PS50003"/>
    </source>
</evidence>
<proteinExistence type="predicted"/>
<evidence type="ECO:0000256" key="1">
    <source>
        <dbReference type="ARBA" id="ARBA00004496"/>
    </source>
</evidence>
<feature type="domain" description="PH" evidence="5">
    <location>
        <begin position="53"/>
        <end position="151"/>
    </location>
</feature>
<dbReference type="PANTHER" id="PTHR12752:SF7">
    <property type="entry name" value="PLECKSTRIN HOMOLOGY DOMAIN-CONTAINING FAMILY A MEMBER 4"/>
    <property type="match status" value="1"/>
</dbReference>
<keyword evidence="2" id="KW-0963">Cytoplasm</keyword>
<keyword evidence="3" id="KW-0597">Phosphoprotein</keyword>
<protein>
    <submittedName>
        <fullName evidence="6">Pleckstrin homology domain containing A4</fullName>
    </submittedName>
</protein>
<dbReference type="GO" id="GO:0090263">
    <property type="term" value="P:positive regulation of canonical Wnt signaling pathway"/>
    <property type="evidence" value="ECO:0007669"/>
    <property type="project" value="Ensembl"/>
</dbReference>
<dbReference type="GO" id="GO:0080025">
    <property type="term" value="F:phosphatidylinositol-3,5-bisphosphate binding"/>
    <property type="evidence" value="ECO:0007669"/>
    <property type="project" value="Ensembl"/>
</dbReference>
<keyword evidence="7" id="KW-1185">Reference proteome</keyword>
<dbReference type="FunFam" id="2.30.29.30:FF:000103">
    <property type="entry name" value="Pleckstrin homology domain-containing family A member 4"/>
    <property type="match status" value="1"/>
</dbReference>
<feature type="compositionally biased region" description="Pro residues" evidence="4">
    <location>
        <begin position="173"/>
        <end position="205"/>
    </location>
</feature>
<dbReference type="PANTHER" id="PTHR12752">
    <property type="entry name" value="PHOSPHOINOSITOL 3-PHOSPHATE-BINDING PROTEIN"/>
    <property type="match status" value="1"/>
</dbReference>
<dbReference type="AlphaFoldDB" id="A0A7M4FIH4"/>
<dbReference type="GeneTree" id="ENSGT00940000161121"/>
<dbReference type="InterPro" id="IPR040392">
    <property type="entry name" value="PKHA4-7_PH"/>
</dbReference>
<feature type="compositionally biased region" description="Low complexity" evidence="4">
    <location>
        <begin position="147"/>
        <end position="162"/>
    </location>
</feature>
<feature type="region of interest" description="Disordered" evidence="4">
    <location>
        <begin position="557"/>
        <end position="585"/>
    </location>
</feature>
<dbReference type="GO" id="GO:0031234">
    <property type="term" value="C:extrinsic component of cytoplasmic side of plasma membrane"/>
    <property type="evidence" value="ECO:0007669"/>
    <property type="project" value="Ensembl"/>
</dbReference>
<dbReference type="GO" id="GO:0005546">
    <property type="term" value="F:phosphatidylinositol-4,5-bisphosphate binding"/>
    <property type="evidence" value="ECO:0007669"/>
    <property type="project" value="Ensembl"/>
</dbReference>
<dbReference type="GO" id="GO:0005737">
    <property type="term" value="C:cytoplasm"/>
    <property type="evidence" value="ECO:0007669"/>
    <property type="project" value="UniProtKB-SubCell"/>
</dbReference>
<evidence type="ECO:0000313" key="6">
    <source>
        <dbReference type="Ensembl" id="ENSCPRP00005024221.1"/>
    </source>
</evidence>
<dbReference type="InterPro" id="IPR001849">
    <property type="entry name" value="PH_domain"/>
</dbReference>
<dbReference type="Gene3D" id="2.30.29.30">
    <property type="entry name" value="Pleckstrin-homology domain (PH domain)/Phosphotyrosine-binding domain (PTB)"/>
    <property type="match status" value="1"/>
</dbReference>
<evidence type="ECO:0000313" key="7">
    <source>
        <dbReference type="Proteomes" id="UP000594220"/>
    </source>
</evidence>